<dbReference type="InterPro" id="IPR029051">
    <property type="entry name" value="DUF4352"/>
</dbReference>
<accession>H5XB51</accession>
<dbReference type="Gene3D" id="2.60.40.1240">
    <property type="match status" value="1"/>
</dbReference>
<dbReference type="AlphaFoldDB" id="H5XB51"/>
<evidence type="ECO:0000256" key="2">
    <source>
        <dbReference type="SAM" id="MobiDB-lite"/>
    </source>
</evidence>
<keyword evidence="3" id="KW-0472">Membrane</keyword>
<dbReference type="EMBL" id="CM001439">
    <property type="protein sequence ID" value="EHR53781.1"/>
    <property type="molecule type" value="Genomic_DNA"/>
</dbReference>
<protein>
    <submittedName>
        <fullName evidence="5">Telomeric repeat-binding factor 2</fullName>
    </submittedName>
</protein>
<gene>
    <name evidence="5" type="ORF">SacmaDRAFT_5667</name>
</gene>
<keyword evidence="6" id="KW-1185">Reference proteome</keyword>
<name>H5XB51_9PSEU</name>
<organism evidence="5 6">
    <name type="scientific">Saccharomonospora marina XMU15</name>
    <dbReference type="NCBI Taxonomy" id="882083"/>
    <lineage>
        <taxon>Bacteria</taxon>
        <taxon>Bacillati</taxon>
        <taxon>Actinomycetota</taxon>
        <taxon>Actinomycetes</taxon>
        <taxon>Pseudonocardiales</taxon>
        <taxon>Pseudonocardiaceae</taxon>
        <taxon>Saccharomonospora</taxon>
    </lineage>
</organism>
<keyword evidence="3" id="KW-1133">Transmembrane helix</keyword>
<proteinExistence type="predicted"/>
<dbReference type="RefSeq" id="WP_009157155.1">
    <property type="nucleotide sequence ID" value="NZ_CM001439.1"/>
</dbReference>
<evidence type="ECO:0000313" key="5">
    <source>
        <dbReference type="EMBL" id="EHR53781.1"/>
    </source>
</evidence>
<dbReference type="eggNOG" id="COG0515">
    <property type="taxonomic scope" value="Bacteria"/>
</dbReference>
<dbReference type="InterPro" id="IPR029050">
    <property type="entry name" value="Immunoprotect_excell_Ig-like"/>
</dbReference>
<feature type="compositionally biased region" description="Low complexity" evidence="2">
    <location>
        <begin position="58"/>
        <end position="78"/>
    </location>
</feature>
<keyword evidence="1" id="KW-0732">Signal</keyword>
<feature type="region of interest" description="Disordered" evidence="2">
    <location>
        <begin position="45"/>
        <end position="85"/>
    </location>
</feature>
<sequence length="207" mass="22020">MSDQPQNQTPPAESKKKRHKWPWILGGLAVVLIIIIAVVATSGSDDQQTATNGSNGDPQQAQQQPPPEQEQAQEQAEAGIGQPVRDGKFEFTVEGVERAPSVGDDAVMTEQAQGEFAILTMTVRNIGDEAQPLSDTDQYVYDAAGRQYSADSMAGLAITGNDVFLNPINPGNSVTGKVVFDVPAGTELVRAELHDSAFSDGVTVNLE</sequence>
<evidence type="ECO:0000313" key="6">
    <source>
        <dbReference type="Proteomes" id="UP000004926"/>
    </source>
</evidence>
<dbReference type="Pfam" id="PF11611">
    <property type="entry name" value="DUF4352"/>
    <property type="match status" value="1"/>
</dbReference>
<feature type="transmembrane region" description="Helical" evidence="3">
    <location>
        <begin position="21"/>
        <end position="40"/>
    </location>
</feature>
<evidence type="ECO:0000256" key="3">
    <source>
        <dbReference type="SAM" id="Phobius"/>
    </source>
</evidence>
<evidence type="ECO:0000259" key="4">
    <source>
        <dbReference type="Pfam" id="PF11611"/>
    </source>
</evidence>
<dbReference type="OrthoDB" id="4424606at2"/>
<dbReference type="HOGENOM" id="CLU_072584_1_1_11"/>
<dbReference type="Proteomes" id="UP000004926">
    <property type="component" value="Chromosome"/>
</dbReference>
<dbReference type="STRING" id="882083.SacmaDRAFT_5667"/>
<keyword evidence="3" id="KW-0812">Transmembrane</keyword>
<feature type="compositionally biased region" description="Polar residues" evidence="2">
    <location>
        <begin position="45"/>
        <end position="57"/>
    </location>
</feature>
<reference evidence="5 6" key="1">
    <citation type="journal article" date="2012" name="Stand. Genomic Sci.">
        <title>Genome sequence of the ocean sediment bacterium Saccharomonospora marina type strain (XMU15(T)).</title>
        <authorList>
            <person name="Klenk H.P."/>
            <person name="Lu M."/>
            <person name="Lucas S."/>
            <person name="Lapidus A."/>
            <person name="Copeland A."/>
            <person name="Pitluck S."/>
            <person name="Goodwin L.A."/>
            <person name="Han C."/>
            <person name="Tapia R."/>
            <person name="Brambilla E.M."/>
            <person name="Potter G."/>
            <person name="Land M."/>
            <person name="Ivanova N."/>
            <person name="Rohde M."/>
            <person name="Goker M."/>
            <person name="Detter J.C."/>
            <person name="Li W.J."/>
            <person name="Kyrpides N.C."/>
            <person name="Woyke T."/>
        </authorList>
    </citation>
    <scope>NUCLEOTIDE SEQUENCE [LARGE SCALE GENOMIC DNA]</scope>
    <source>
        <strain evidence="5 6">XMU15</strain>
    </source>
</reference>
<evidence type="ECO:0000256" key="1">
    <source>
        <dbReference type="ARBA" id="ARBA00022729"/>
    </source>
</evidence>
<feature type="domain" description="DUF4352" evidence="4">
    <location>
        <begin position="79"/>
        <end position="201"/>
    </location>
</feature>